<reference evidence="8 9" key="1">
    <citation type="submission" date="2018-11" db="EMBL/GenBank/DDBJ databases">
        <title>Genomic Encyclopedia of Type Strains, Phase IV (KMG-IV): sequencing the most valuable type-strain genomes for metagenomic binning, comparative biology and taxonomic classification.</title>
        <authorList>
            <person name="Goeker M."/>
        </authorList>
    </citation>
    <scope>NUCLEOTIDE SEQUENCE [LARGE SCALE GENOMIC DNA]</scope>
    <source>
        <strain evidence="8 9">DSM 16974</strain>
    </source>
</reference>
<evidence type="ECO:0000256" key="7">
    <source>
        <dbReference type="PIRSR" id="PIRSR005902-1"/>
    </source>
</evidence>
<evidence type="ECO:0000256" key="6">
    <source>
        <dbReference type="ARBA" id="ARBA00022842"/>
    </source>
</evidence>
<evidence type="ECO:0000256" key="2">
    <source>
        <dbReference type="ARBA" id="ARBA00022722"/>
    </source>
</evidence>
<keyword evidence="5" id="KW-0269">Exonuclease</keyword>
<dbReference type="CDD" id="cd01310">
    <property type="entry name" value="TatD_DNAse"/>
    <property type="match status" value="1"/>
</dbReference>
<dbReference type="GO" id="GO:0046872">
    <property type="term" value="F:metal ion binding"/>
    <property type="evidence" value="ECO:0007669"/>
    <property type="project" value="UniProtKB-KW"/>
</dbReference>
<keyword evidence="4" id="KW-0378">Hydrolase</keyword>
<dbReference type="EMBL" id="RJUK01000002">
    <property type="protein sequence ID" value="ROQ18566.1"/>
    <property type="molecule type" value="Genomic_DNA"/>
</dbReference>
<feature type="binding site" evidence="7">
    <location>
        <position position="153"/>
    </location>
    <ligand>
        <name>a divalent metal cation</name>
        <dbReference type="ChEBI" id="CHEBI:60240"/>
        <label>2</label>
    </ligand>
</feature>
<keyword evidence="6" id="KW-0460">Magnesium</keyword>
<keyword evidence="3 7" id="KW-0479">Metal-binding</keyword>
<name>A0A3N1P113_9GAMM</name>
<dbReference type="PANTHER" id="PTHR10060:SF15">
    <property type="entry name" value="DEOXYRIBONUCLEASE TATDN1"/>
    <property type="match status" value="1"/>
</dbReference>
<dbReference type="InterPro" id="IPR050891">
    <property type="entry name" value="TatD-type_Hydrolase"/>
</dbReference>
<feature type="binding site" evidence="7">
    <location>
        <position position="204"/>
    </location>
    <ligand>
        <name>a divalent metal cation</name>
        <dbReference type="ChEBI" id="CHEBI:60240"/>
        <label>1</label>
    </ligand>
</feature>
<proteinExistence type="predicted"/>
<evidence type="ECO:0000256" key="3">
    <source>
        <dbReference type="ARBA" id="ARBA00022723"/>
    </source>
</evidence>
<dbReference type="PIRSF" id="PIRSF005902">
    <property type="entry name" value="DNase_TatD"/>
    <property type="match status" value="1"/>
</dbReference>
<dbReference type="OrthoDB" id="9810005at2"/>
<dbReference type="PROSITE" id="PS01091">
    <property type="entry name" value="TATD_3"/>
    <property type="match status" value="1"/>
</dbReference>
<dbReference type="Pfam" id="PF01026">
    <property type="entry name" value="TatD_DNase"/>
    <property type="match status" value="1"/>
</dbReference>
<dbReference type="PANTHER" id="PTHR10060">
    <property type="entry name" value="TATD FAMILY DEOXYRIBONUCLEASE"/>
    <property type="match status" value="1"/>
</dbReference>
<sequence>MIDIGVNLTSGRFNKDREQVLESAWAQGINALIITGTSVAGSRDAAALAASDSRRLFATAGVHPHEAKTWDEAAAQQLRTLVQQPQVVAIGECGLDFNRDFSPRPDQLACFEAQLALAADVGKPVFLHQRDAHAAFMPILRRYRDQLPGAVVHCFTGTGDELEDYLSLDCHVGVTGWVCDEKRGGELRELVSRIPADRLLVETDAPYLTPHNLPKKPKGNRNEPAFLTYVIEKIAQCRNESFEALAETTAYNAEKFFQLPRN</sequence>
<keyword evidence="9" id="KW-1185">Reference proteome</keyword>
<comment type="caution">
    <text evidence="8">The sequence shown here is derived from an EMBL/GenBank/DDBJ whole genome shotgun (WGS) entry which is preliminary data.</text>
</comment>
<dbReference type="AlphaFoldDB" id="A0A3N1P113"/>
<feature type="binding site" evidence="7">
    <location>
        <position position="92"/>
    </location>
    <ligand>
        <name>a divalent metal cation</name>
        <dbReference type="ChEBI" id="CHEBI:60240"/>
        <label>1</label>
    </ligand>
</feature>
<dbReference type="GO" id="GO:0004527">
    <property type="term" value="F:exonuclease activity"/>
    <property type="evidence" value="ECO:0007669"/>
    <property type="project" value="UniProtKB-KW"/>
</dbReference>
<evidence type="ECO:0000313" key="8">
    <source>
        <dbReference type="EMBL" id="ROQ18566.1"/>
    </source>
</evidence>
<dbReference type="FunFam" id="3.20.20.140:FF:000018">
    <property type="entry name" value="3'-5' ssDNA/RNA exonuclease TatD"/>
    <property type="match status" value="1"/>
</dbReference>
<dbReference type="InterPro" id="IPR001130">
    <property type="entry name" value="TatD-like"/>
</dbReference>
<accession>A0A3N1P113</accession>
<dbReference type="RefSeq" id="WP_123639171.1">
    <property type="nucleotide sequence ID" value="NZ_JBHYFO010000006.1"/>
</dbReference>
<keyword evidence="2" id="KW-0540">Nuclease</keyword>
<organism evidence="8 9">
    <name type="scientific">Marinimicrobium koreense</name>
    <dbReference type="NCBI Taxonomy" id="306545"/>
    <lineage>
        <taxon>Bacteria</taxon>
        <taxon>Pseudomonadati</taxon>
        <taxon>Pseudomonadota</taxon>
        <taxon>Gammaproteobacteria</taxon>
        <taxon>Cellvibrionales</taxon>
        <taxon>Cellvibrionaceae</taxon>
        <taxon>Marinimicrobium</taxon>
    </lineage>
</organism>
<feature type="binding site" evidence="7">
    <location>
        <position position="128"/>
    </location>
    <ligand>
        <name>a divalent metal cation</name>
        <dbReference type="ChEBI" id="CHEBI:60240"/>
        <label>2</label>
    </ligand>
</feature>
<dbReference type="InterPro" id="IPR032466">
    <property type="entry name" value="Metal_Hydrolase"/>
</dbReference>
<evidence type="ECO:0000256" key="5">
    <source>
        <dbReference type="ARBA" id="ARBA00022839"/>
    </source>
</evidence>
<keyword evidence="1" id="KW-0963">Cytoplasm</keyword>
<gene>
    <name evidence="8" type="ORF">EDC38_2794</name>
</gene>
<evidence type="ECO:0000256" key="4">
    <source>
        <dbReference type="ARBA" id="ARBA00022801"/>
    </source>
</evidence>
<evidence type="ECO:0000256" key="1">
    <source>
        <dbReference type="ARBA" id="ARBA00022490"/>
    </source>
</evidence>
<dbReference type="Proteomes" id="UP000273643">
    <property type="component" value="Unassembled WGS sequence"/>
</dbReference>
<evidence type="ECO:0000313" key="9">
    <source>
        <dbReference type="Proteomes" id="UP000273643"/>
    </source>
</evidence>
<dbReference type="InterPro" id="IPR018228">
    <property type="entry name" value="DNase_TatD-rel_CS"/>
</dbReference>
<dbReference type="Gene3D" id="3.20.20.140">
    <property type="entry name" value="Metal-dependent hydrolases"/>
    <property type="match status" value="1"/>
</dbReference>
<dbReference type="SUPFAM" id="SSF51556">
    <property type="entry name" value="Metallo-dependent hydrolases"/>
    <property type="match status" value="1"/>
</dbReference>
<protein>
    <submittedName>
        <fullName evidence="8">TatD DNase family protein</fullName>
    </submittedName>
</protein>